<evidence type="ECO:0000313" key="3">
    <source>
        <dbReference type="Proteomes" id="UP001148614"/>
    </source>
</evidence>
<sequence length="678" mass="74247">MSSYESWRLTNINQAATRRDELTEYDNVRTKYPQSTFSYTSTDANARGYAQVPHTTSRPSYYLSQESPVQPPPSKQERLISALAIVWPILVLLLYVAIVFHYLLRGEVNGIVAEHRIDAKVAFYAWLILSIFILEWLKASLAWFEAAVILNYPSWAPATEAQLVWHLDRGWAFFGNWCRVLPSIYRRLLNGETATLQAPTPLWWYLAGTFILFSITIPLSGLSIDQRLGLQLSYRPITILGVNETTFDVRTNAAVSNFASNNWRSGQVTTPSSPAIFYAPESTKNASGAFFEDFAQNIYRQDLAGVNIPAENRTVKVFSGPPVAERTYGRAWGFLTGVSCSAANLKTGMKMINATGPNNWTTIWGDSDFFDPSFAGLSPVFASSDSSFGIDASFVVVSDRDISAVGNGDYVNSTASNFTTQPIQGSLELAIWQSIPEGFTPDEGFKNMTLNSVVTSLNDSSVLGYGVRCTVESDVGYATLDVAARTYSAFVKRAADSGTNDLTTIGSNIPIFQYPGIFAIQSIVFEVLSTLSLGFLGPPSCAAGSDTTCSAFYGANLATGGVPRISQVGDSQFAKALQIPSITPERMTLAMYKLFGETASAMMAIGPGNWTNSDLKGLDPTNDLISGIVPWQLVLGLLSLWTVLSTLPQILTFNRARWSQTLEAYAIKRFGANWRDAL</sequence>
<feature type="transmembrane region" description="Helical" evidence="1">
    <location>
        <begin position="79"/>
        <end position="103"/>
    </location>
</feature>
<dbReference type="AlphaFoldDB" id="A0A9W8TPC6"/>
<proteinExistence type="predicted"/>
<accession>A0A9W8TPC6</accession>
<evidence type="ECO:0000313" key="2">
    <source>
        <dbReference type="EMBL" id="KAJ3577149.1"/>
    </source>
</evidence>
<feature type="transmembrane region" description="Helical" evidence="1">
    <location>
        <begin position="202"/>
        <end position="224"/>
    </location>
</feature>
<gene>
    <name evidence="2" type="ORF">NPX13_g3422</name>
</gene>
<evidence type="ECO:0000256" key="1">
    <source>
        <dbReference type="SAM" id="Phobius"/>
    </source>
</evidence>
<feature type="transmembrane region" description="Helical" evidence="1">
    <location>
        <begin position="123"/>
        <end position="144"/>
    </location>
</feature>
<keyword evidence="1" id="KW-0812">Transmembrane</keyword>
<comment type="caution">
    <text evidence="2">The sequence shown here is derived from an EMBL/GenBank/DDBJ whole genome shotgun (WGS) entry which is preliminary data.</text>
</comment>
<name>A0A9W8TPC6_9PEZI</name>
<keyword evidence="3" id="KW-1185">Reference proteome</keyword>
<keyword evidence="1" id="KW-0472">Membrane</keyword>
<dbReference type="Proteomes" id="UP001148614">
    <property type="component" value="Unassembled WGS sequence"/>
</dbReference>
<reference evidence="2" key="1">
    <citation type="submission" date="2022-07" db="EMBL/GenBank/DDBJ databases">
        <title>Genome Sequence of Xylaria arbuscula.</title>
        <authorList>
            <person name="Buettner E."/>
        </authorList>
    </citation>
    <scope>NUCLEOTIDE SEQUENCE</scope>
    <source>
        <strain evidence="2">VT107</strain>
    </source>
</reference>
<organism evidence="2 3">
    <name type="scientific">Xylaria arbuscula</name>
    <dbReference type="NCBI Taxonomy" id="114810"/>
    <lineage>
        <taxon>Eukaryota</taxon>
        <taxon>Fungi</taxon>
        <taxon>Dikarya</taxon>
        <taxon>Ascomycota</taxon>
        <taxon>Pezizomycotina</taxon>
        <taxon>Sordariomycetes</taxon>
        <taxon>Xylariomycetidae</taxon>
        <taxon>Xylariales</taxon>
        <taxon>Xylariaceae</taxon>
        <taxon>Xylaria</taxon>
    </lineage>
</organism>
<keyword evidence="1" id="KW-1133">Transmembrane helix</keyword>
<dbReference type="EMBL" id="JANPWZ010000423">
    <property type="protein sequence ID" value="KAJ3577149.1"/>
    <property type="molecule type" value="Genomic_DNA"/>
</dbReference>
<dbReference type="VEuPathDB" id="FungiDB:F4678DRAFT_448543"/>
<protein>
    <submittedName>
        <fullName evidence="2">Uncharacterized protein</fullName>
    </submittedName>
</protein>